<dbReference type="GO" id="GO:0005524">
    <property type="term" value="F:ATP binding"/>
    <property type="evidence" value="ECO:0007669"/>
    <property type="project" value="InterPro"/>
</dbReference>
<reference evidence="1 2" key="1">
    <citation type="submission" date="2011-10" db="EMBL/GenBank/DDBJ databases">
        <title>The Genome Sequence of Lachnospiraceae bacterium ACC2.</title>
        <authorList>
            <consortium name="The Broad Institute Genome Sequencing Platform"/>
            <person name="Earl A."/>
            <person name="Ward D."/>
            <person name="Feldgarden M."/>
            <person name="Gevers D."/>
            <person name="Sizova M."/>
            <person name="Hazen A."/>
            <person name="Epstein S."/>
            <person name="Young S.K."/>
            <person name="Zeng Q."/>
            <person name="Gargeya S."/>
            <person name="Fitzgerald M."/>
            <person name="Haas B."/>
            <person name="Abouelleil A."/>
            <person name="Alvarado L."/>
            <person name="Arachchi H.M."/>
            <person name="Berlin A."/>
            <person name="Brown A."/>
            <person name="Chapman S.B."/>
            <person name="Chen Z."/>
            <person name="Dunbar C."/>
            <person name="Freedman E."/>
            <person name="Gearin G."/>
            <person name="Goldberg J."/>
            <person name="Griggs A."/>
            <person name="Gujja S."/>
            <person name="Heiman D."/>
            <person name="Howarth C."/>
            <person name="Larson L."/>
            <person name="Lui A."/>
            <person name="MacDonald P.J.P."/>
            <person name="Montmayeur A."/>
            <person name="Murphy C."/>
            <person name="Neiman D."/>
            <person name="Pearson M."/>
            <person name="Priest M."/>
            <person name="Roberts A."/>
            <person name="Saif S."/>
            <person name="Shea T."/>
            <person name="Shenoy N."/>
            <person name="Sisk P."/>
            <person name="Stolte C."/>
            <person name="Sykes S."/>
            <person name="Wortman J."/>
            <person name="Nusbaum C."/>
            <person name="Birren B."/>
        </authorList>
    </citation>
    <scope>NUCLEOTIDE SEQUENCE [LARGE SCALE GENOMIC DNA]</scope>
    <source>
        <strain evidence="1 2">ACC2</strain>
    </source>
</reference>
<gene>
    <name evidence="1" type="ORF">HMPREF9623_00387</name>
</gene>
<evidence type="ECO:0000313" key="2">
    <source>
        <dbReference type="Proteomes" id="UP000018466"/>
    </source>
</evidence>
<dbReference type="AlphaFoldDB" id="A0AA36Y6U3"/>
<dbReference type="Proteomes" id="UP000018466">
    <property type="component" value="Unassembled WGS sequence"/>
</dbReference>
<name>A0AA36Y6U3_9FIRM</name>
<dbReference type="Pfam" id="PF02572">
    <property type="entry name" value="CobA_CobO_BtuR"/>
    <property type="match status" value="1"/>
</dbReference>
<accession>A0AA36Y6U3</accession>
<dbReference type="GeneID" id="86940178"/>
<dbReference type="PIRSF" id="PIRSF015617">
    <property type="entry name" value="Adensltrnsf_CobA"/>
    <property type="match status" value="1"/>
</dbReference>
<dbReference type="EMBL" id="AGEL01000003">
    <property type="protein sequence ID" value="EHO18203.1"/>
    <property type="molecule type" value="Genomic_DNA"/>
</dbReference>
<dbReference type="InterPro" id="IPR003724">
    <property type="entry name" value="CblAdoTrfase_CobA"/>
</dbReference>
<dbReference type="PANTHER" id="PTHR46638">
    <property type="entry name" value="CORRINOID ADENOSYLTRANSFERASE"/>
    <property type="match status" value="1"/>
</dbReference>
<dbReference type="InterPro" id="IPR027417">
    <property type="entry name" value="P-loop_NTPase"/>
</dbReference>
<keyword evidence="2" id="KW-1185">Reference proteome</keyword>
<proteinExistence type="predicted"/>
<dbReference type="GO" id="GO:0009236">
    <property type="term" value="P:cobalamin biosynthetic process"/>
    <property type="evidence" value="ECO:0007669"/>
    <property type="project" value="InterPro"/>
</dbReference>
<dbReference type="GO" id="GO:0008817">
    <property type="term" value="F:corrinoid adenosyltransferase activity"/>
    <property type="evidence" value="ECO:0007669"/>
    <property type="project" value="InterPro"/>
</dbReference>
<dbReference type="SUPFAM" id="SSF52540">
    <property type="entry name" value="P-loop containing nucleoside triphosphate hydrolases"/>
    <property type="match status" value="1"/>
</dbReference>
<organism evidence="1 2">
    <name type="scientific">Stomatobaculum longum</name>
    <dbReference type="NCBI Taxonomy" id="796942"/>
    <lineage>
        <taxon>Bacteria</taxon>
        <taxon>Bacillati</taxon>
        <taxon>Bacillota</taxon>
        <taxon>Clostridia</taxon>
        <taxon>Lachnospirales</taxon>
        <taxon>Lachnospiraceae</taxon>
        <taxon>Stomatobaculum</taxon>
    </lineage>
</organism>
<dbReference type="PANTHER" id="PTHR46638:SF1">
    <property type="entry name" value="CORRINOID ADENOSYLTRANSFERASE"/>
    <property type="match status" value="1"/>
</dbReference>
<dbReference type="Gene3D" id="3.40.50.300">
    <property type="entry name" value="P-loop containing nucleotide triphosphate hydrolases"/>
    <property type="match status" value="1"/>
</dbReference>
<evidence type="ECO:0000313" key="1">
    <source>
        <dbReference type="EMBL" id="EHO18203.1"/>
    </source>
</evidence>
<sequence>MRACIHIYTGDGKGKTSAAMGLALRMAGHGKRVLLAQFLKDGSSGELLALEKLPELHCLRLEEHFGFFWTLDDAEKEKERAAVQRYFAEILEAVEREKPALLILDESIAAYRLGLIPRERFLDFLDRKPEDLELVLTGRDAPEELKSRADYVSEIVKRKHPFDKGIPAREGVEF</sequence>
<comment type="caution">
    <text evidence="1">The sequence shown here is derived from an EMBL/GenBank/DDBJ whole genome shotgun (WGS) entry which is preliminary data.</text>
</comment>
<protein>
    <submittedName>
        <fullName evidence="1">Cob(I)yrinic acid a,c-diamide adenosyltransferase</fullName>
    </submittedName>
</protein>
<dbReference type="RefSeq" id="WP_009532221.1">
    <property type="nucleotide sequence ID" value="NZ_JH590861.1"/>
</dbReference>